<name>V5IAR3_ANOGL</name>
<evidence type="ECO:0000313" key="1">
    <source>
        <dbReference type="EMBL" id="JAB67731.1"/>
    </source>
</evidence>
<sequence length="150" mass="17016">RYLIGRILVLALEHKIDLLNVLSFPLTAVPLSLSHIDGSMNKTDKSKLFKLLEKKVPLSGPPDKIDCTIFDGFFFLHLVGDLPLSFGRLAFHILEKLCHCTSKRVDIIFDKIISPSIKDSERDRRAGSADRNVSYVSQFLEKNKKDPMTF</sequence>
<protein>
    <submittedName>
        <fullName evidence="1">Uncharacterized protein</fullName>
    </submittedName>
</protein>
<reference evidence="1" key="1">
    <citation type="submission" date="2013-07" db="EMBL/GenBank/DDBJ databases">
        <title>Midgut Transcriptome Profiling of Anoplphora glabripennis, a Lignocellulose Degrading, Wood-Boring Cerambycid.</title>
        <authorList>
            <person name="Scully E.D."/>
            <person name="Hoover K."/>
            <person name="Carlson J.E."/>
            <person name="Tien M."/>
            <person name="Geib S.M."/>
        </authorList>
    </citation>
    <scope>NUCLEOTIDE SEQUENCE</scope>
</reference>
<accession>V5IAR3</accession>
<dbReference type="PANTHER" id="PTHR46704">
    <property type="entry name" value="CXC DOMAIN-CONTAINING PROTEIN-RELATED"/>
    <property type="match status" value="1"/>
</dbReference>
<dbReference type="AlphaFoldDB" id="V5IAR3"/>
<dbReference type="EMBL" id="GALX01000735">
    <property type="protein sequence ID" value="JAB67731.1"/>
    <property type="molecule type" value="Transcribed_RNA"/>
</dbReference>
<feature type="non-terminal residue" evidence="1">
    <location>
        <position position="1"/>
    </location>
</feature>
<organism evidence="1">
    <name type="scientific">Anoplophora glabripennis</name>
    <name type="common">Asian longhorn beetle</name>
    <name type="synonym">Anoplophora nobilis</name>
    <dbReference type="NCBI Taxonomy" id="217634"/>
    <lineage>
        <taxon>Eukaryota</taxon>
        <taxon>Metazoa</taxon>
        <taxon>Ecdysozoa</taxon>
        <taxon>Arthropoda</taxon>
        <taxon>Hexapoda</taxon>
        <taxon>Insecta</taxon>
        <taxon>Pterygota</taxon>
        <taxon>Neoptera</taxon>
        <taxon>Endopterygota</taxon>
        <taxon>Coleoptera</taxon>
        <taxon>Polyphaga</taxon>
        <taxon>Cucujiformia</taxon>
        <taxon>Chrysomeloidea</taxon>
        <taxon>Cerambycidae</taxon>
        <taxon>Lamiinae</taxon>
        <taxon>Lamiini</taxon>
        <taxon>Anoplophora</taxon>
    </lineage>
</organism>
<dbReference type="PANTHER" id="PTHR46704:SF9">
    <property type="entry name" value="BHLH DOMAIN-CONTAINING PROTEIN"/>
    <property type="match status" value="1"/>
</dbReference>
<proteinExistence type="predicted"/>